<dbReference type="Gene3D" id="3.30.70.80">
    <property type="entry name" value="Peptidase S8 propeptide/proteinase inhibitor I9"/>
    <property type="match status" value="1"/>
</dbReference>
<keyword evidence="5 6" id="KW-0720">Serine protease</keyword>
<feature type="signal peptide" evidence="7">
    <location>
        <begin position="1"/>
        <end position="23"/>
    </location>
</feature>
<proteinExistence type="inferred from homology"/>
<dbReference type="InterPro" id="IPR036852">
    <property type="entry name" value="Peptidase_S8/S53_dom_sf"/>
</dbReference>
<gene>
    <name evidence="9" type="ORF">H9648_03945</name>
</gene>
<evidence type="ECO:0000256" key="1">
    <source>
        <dbReference type="ARBA" id="ARBA00011073"/>
    </source>
</evidence>
<evidence type="ECO:0000259" key="8">
    <source>
        <dbReference type="Pfam" id="PF00082"/>
    </source>
</evidence>
<keyword evidence="10" id="KW-1185">Reference proteome</keyword>
<evidence type="ECO:0000313" key="9">
    <source>
        <dbReference type="EMBL" id="MBD7963197.1"/>
    </source>
</evidence>
<evidence type="ECO:0000256" key="5">
    <source>
        <dbReference type="ARBA" id="ARBA00022825"/>
    </source>
</evidence>
<feature type="active site" description="Charge relay system" evidence="6">
    <location>
        <position position="153"/>
    </location>
</feature>
<dbReference type="InterPro" id="IPR007253">
    <property type="entry name" value="Cell_wall-bd_2"/>
</dbReference>
<dbReference type="InterPro" id="IPR037045">
    <property type="entry name" value="S8pro/Inhibitor_I9_sf"/>
</dbReference>
<reference evidence="9 10" key="1">
    <citation type="submission" date="2020-08" db="EMBL/GenBank/DDBJ databases">
        <title>A Genomic Blueprint of the Chicken Gut Microbiome.</title>
        <authorList>
            <person name="Gilroy R."/>
            <person name="Ravi A."/>
            <person name="Getino M."/>
            <person name="Pursley I."/>
            <person name="Horton D.L."/>
            <person name="Alikhan N.-F."/>
            <person name="Baker D."/>
            <person name="Gharbi K."/>
            <person name="Hall N."/>
            <person name="Watson M."/>
            <person name="Adriaenssens E.M."/>
            <person name="Foster-Nyarko E."/>
            <person name="Jarju S."/>
            <person name="Secka A."/>
            <person name="Antonio M."/>
            <person name="Oren A."/>
            <person name="Chaudhuri R."/>
            <person name="La Ragione R.M."/>
            <person name="Hildebrand F."/>
            <person name="Pallen M.J."/>
        </authorList>
    </citation>
    <scope>NUCLEOTIDE SEQUENCE [LARGE SCALE GENOMIC DNA]</scope>
    <source>
        <strain evidence="9 10">Sa2CUA10</strain>
    </source>
</reference>
<dbReference type="Gene3D" id="3.40.50.12090">
    <property type="match status" value="2"/>
</dbReference>
<dbReference type="SUPFAM" id="SSF52743">
    <property type="entry name" value="Subtilisin-like"/>
    <property type="match status" value="1"/>
</dbReference>
<dbReference type="InterPro" id="IPR000209">
    <property type="entry name" value="Peptidase_S8/S53_dom"/>
</dbReference>
<dbReference type="PROSITE" id="PS51892">
    <property type="entry name" value="SUBTILASE"/>
    <property type="match status" value="1"/>
</dbReference>
<feature type="active site" description="Charge relay system" evidence="6">
    <location>
        <position position="123"/>
    </location>
</feature>
<keyword evidence="7" id="KW-0732">Signal</keyword>
<dbReference type="PRINTS" id="PR00723">
    <property type="entry name" value="SUBTILISIN"/>
</dbReference>
<dbReference type="InterPro" id="IPR050131">
    <property type="entry name" value="Peptidase_S8_subtilisin-like"/>
</dbReference>
<dbReference type="Pfam" id="PF04122">
    <property type="entry name" value="CW_binding_2"/>
    <property type="match status" value="3"/>
</dbReference>
<dbReference type="InterPro" id="IPR015500">
    <property type="entry name" value="Peptidase_S8_subtilisin-rel"/>
</dbReference>
<dbReference type="InterPro" id="IPR023827">
    <property type="entry name" value="Peptidase_S8_Asp-AS"/>
</dbReference>
<keyword evidence="2 6" id="KW-0645">Protease</keyword>
<feature type="domain" description="Peptidase S8/S53" evidence="8">
    <location>
        <begin position="114"/>
        <end position="361"/>
    </location>
</feature>
<dbReference type="Proteomes" id="UP000603641">
    <property type="component" value="Unassembled WGS sequence"/>
</dbReference>
<evidence type="ECO:0000313" key="10">
    <source>
        <dbReference type="Proteomes" id="UP000603641"/>
    </source>
</evidence>
<dbReference type="Gene3D" id="3.40.50.200">
    <property type="entry name" value="Peptidase S8/S53 domain"/>
    <property type="match status" value="1"/>
</dbReference>
<keyword evidence="4 6" id="KW-0378">Hydrolase</keyword>
<feature type="active site" description="Charge relay system" evidence="6">
    <location>
        <position position="313"/>
    </location>
</feature>
<dbReference type="PROSITE" id="PS00136">
    <property type="entry name" value="SUBTILASE_ASP"/>
    <property type="match status" value="1"/>
</dbReference>
<sequence>MKKFISFLLVIMVFFSQINIAKADVTQQEEILIMFNEKVNPAIVTNSGGKIKHTFKHLPLVSAVVPAGKVAILKNNPNVEFVQSNTNTQANAQVTDWGINKIVTQRAWSSGYTGKGIKIAILDTGINPHNDLQISGGVSYKSYTKSYNDDNGHGTHMAGIIGAKNNSFGSVGVAPDALLYAVKVLDKEGKGEIDTLIKGIEWSITNKMNIINLSLSLEEQVDSPALRAVLDKAYKSGILIVGAAGNHGKSNGSGDTVEYPARYSTVIAVSATDSGNRRLSTSATGSTVEVSAPGGNIYSTYLNNGYARMSGTSVASSFVSGNLALLKERYPGLSNAGIRSKLQHLTFDLGAGGKDAAFGYGLIQAPSNKGKVQRLAGKNRFEVAVNVAEKGFASDNTSNTLILANYNAFADALAASPLANKYNAPILLTQSDRLTTETRNEISKLKPDEVIVVGGTGSINNNVLNEVDGLVNKVRRIAGKDRFEVSYNIAKELNGATTAIVANGLNFPDALSIAPYAAKQKYPILLTVPTRLPNETKAALEGIQNTIVVGGPASVSTGVYSQLPNPKRIGGKDRFEVSTNIIKELNLSTDQAYLATGLTFADALTGSVLAGKNDAPLLLTGKDRLPASVVTIVKEKKILDFTILGGTGSVAESIQTTLENQ</sequence>
<keyword evidence="3" id="KW-0479">Metal-binding</keyword>
<evidence type="ECO:0000256" key="6">
    <source>
        <dbReference type="PROSITE-ProRule" id="PRU01240"/>
    </source>
</evidence>
<organism evidence="9 10">
    <name type="scientific">Fictibacillus norfolkensis</name>
    <dbReference type="NCBI Taxonomy" id="2762233"/>
    <lineage>
        <taxon>Bacteria</taxon>
        <taxon>Bacillati</taxon>
        <taxon>Bacillota</taxon>
        <taxon>Bacilli</taxon>
        <taxon>Bacillales</taxon>
        <taxon>Fictibacillaceae</taxon>
        <taxon>Fictibacillus</taxon>
    </lineage>
</organism>
<evidence type="ECO:0000256" key="7">
    <source>
        <dbReference type="SAM" id="SignalP"/>
    </source>
</evidence>
<comment type="caution">
    <text evidence="9">The sequence shown here is derived from an EMBL/GenBank/DDBJ whole genome shotgun (WGS) entry which is preliminary data.</text>
</comment>
<name>A0ABR8SI91_9BACL</name>
<dbReference type="PANTHER" id="PTHR43806">
    <property type="entry name" value="PEPTIDASE S8"/>
    <property type="match status" value="1"/>
</dbReference>
<dbReference type="CDD" id="cd07477">
    <property type="entry name" value="Peptidases_S8_Subtilisin_subset"/>
    <property type="match status" value="1"/>
</dbReference>
<dbReference type="RefSeq" id="WP_191752584.1">
    <property type="nucleotide sequence ID" value="NZ_JACSQM010000001.1"/>
</dbReference>
<evidence type="ECO:0000256" key="3">
    <source>
        <dbReference type="ARBA" id="ARBA00022723"/>
    </source>
</evidence>
<evidence type="ECO:0000256" key="4">
    <source>
        <dbReference type="ARBA" id="ARBA00022801"/>
    </source>
</evidence>
<dbReference type="InterPro" id="IPR034202">
    <property type="entry name" value="Subtilisin_Carlsberg-like"/>
</dbReference>
<protein>
    <submittedName>
        <fullName evidence="9">Cell wall-binding repeat-containing protein</fullName>
    </submittedName>
</protein>
<accession>A0ABR8SI91</accession>
<dbReference type="PANTHER" id="PTHR43806:SF11">
    <property type="entry name" value="CEREVISIN-RELATED"/>
    <property type="match status" value="1"/>
</dbReference>
<comment type="similarity">
    <text evidence="1 6">Belongs to the peptidase S8 family.</text>
</comment>
<evidence type="ECO:0000256" key="2">
    <source>
        <dbReference type="ARBA" id="ARBA00022670"/>
    </source>
</evidence>
<dbReference type="EMBL" id="JACSQM010000001">
    <property type="protein sequence ID" value="MBD7963197.1"/>
    <property type="molecule type" value="Genomic_DNA"/>
</dbReference>
<feature type="chain" id="PRO_5045441688" evidence="7">
    <location>
        <begin position="24"/>
        <end position="661"/>
    </location>
</feature>
<dbReference type="Pfam" id="PF00082">
    <property type="entry name" value="Peptidase_S8"/>
    <property type="match status" value="1"/>
</dbReference>
<dbReference type="SUPFAM" id="SSF54897">
    <property type="entry name" value="Protease propeptides/inhibitors"/>
    <property type="match status" value="1"/>
</dbReference>